<evidence type="ECO:0000313" key="4">
    <source>
        <dbReference type="EMBL" id="SUC20418.1"/>
    </source>
</evidence>
<dbReference type="RefSeq" id="WP_004247322.1">
    <property type="nucleotide sequence ID" value="NZ_ABFCQN020000007.1"/>
</dbReference>
<dbReference type="Gene3D" id="2.60.40.1090">
    <property type="entry name" value="Fimbrial-type adhesion domain"/>
    <property type="match status" value="1"/>
</dbReference>
<evidence type="ECO:0000313" key="6">
    <source>
        <dbReference type="Proteomes" id="UP000254191"/>
    </source>
</evidence>
<evidence type="ECO:0000259" key="1">
    <source>
        <dbReference type="Pfam" id="PF24222"/>
    </source>
</evidence>
<evidence type="ECO:0000313" key="3">
    <source>
        <dbReference type="EMBL" id="ARX35979.1"/>
    </source>
</evidence>
<dbReference type="InterPro" id="IPR057010">
    <property type="entry name" value="MrpH_C"/>
</dbReference>
<dbReference type="GO" id="GO:0009289">
    <property type="term" value="C:pilus"/>
    <property type="evidence" value="ECO:0007669"/>
    <property type="project" value="InterPro"/>
</dbReference>
<name>A0A1Z1SZP6_PROMI</name>
<dbReference type="EMBL" id="UGTS01000004">
    <property type="protein sequence ID" value="SUC20418.1"/>
    <property type="molecule type" value="Genomic_DNA"/>
</dbReference>
<feature type="domain" description="Fimbrial adhesin MrpH C-terminal" evidence="2">
    <location>
        <begin position="169"/>
        <end position="282"/>
    </location>
</feature>
<protein>
    <submittedName>
        <fullName evidence="3 4">Adhesin</fullName>
    </submittedName>
</protein>
<dbReference type="Pfam" id="PF24222">
    <property type="entry name" value="MrpH_N"/>
    <property type="match status" value="1"/>
</dbReference>
<evidence type="ECO:0000313" key="5">
    <source>
        <dbReference type="Proteomes" id="UP000195540"/>
    </source>
</evidence>
<dbReference type="Proteomes" id="UP000195540">
    <property type="component" value="Chromosome"/>
</dbReference>
<dbReference type="CDD" id="cd22566">
    <property type="entry name" value="MrpH-like"/>
    <property type="match status" value="1"/>
</dbReference>
<dbReference type="Pfam" id="PF24223">
    <property type="entry name" value="MrpH_C"/>
    <property type="match status" value="1"/>
</dbReference>
<reference evidence="3 5" key="1">
    <citation type="submission" date="2017-05" db="EMBL/GenBank/DDBJ databases">
        <title>Whole genome sequencing of Proteus mirabilis AR_0155.</title>
        <authorList>
            <person name="Conlan S."/>
            <person name="Thomas P.J."/>
            <person name="Mullikin J."/>
            <person name="Frank K.M."/>
            <person name="Segre J.A."/>
        </authorList>
    </citation>
    <scope>NUCLEOTIDE SEQUENCE [LARGE SCALE GENOMIC DNA]</scope>
    <source>
        <strain evidence="3 5">AR_0155</strain>
    </source>
</reference>
<feature type="domain" description="Fimbrial adhesin MrpH N-terminal" evidence="1">
    <location>
        <begin position="25"/>
        <end position="167"/>
    </location>
</feature>
<organism evidence="4 6">
    <name type="scientific">Proteus mirabilis</name>
    <dbReference type="NCBI Taxonomy" id="584"/>
    <lineage>
        <taxon>Bacteria</taxon>
        <taxon>Pseudomonadati</taxon>
        <taxon>Pseudomonadota</taxon>
        <taxon>Gammaproteobacteria</taxon>
        <taxon>Enterobacterales</taxon>
        <taxon>Morganellaceae</taxon>
        <taxon>Proteus</taxon>
    </lineage>
</organism>
<gene>
    <name evidence="3" type="ORF">AM402_18215</name>
    <name evidence="4" type="ORF">NCTC11938_01788</name>
</gene>
<dbReference type="EMBL" id="CP021694">
    <property type="protein sequence ID" value="ARX35979.1"/>
    <property type="molecule type" value="Genomic_DNA"/>
</dbReference>
<dbReference type="Proteomes" id="UP000254191">
    <property type="component" value="Unassembled WGS sequence"/>
</dbReference>
<reference evidence="4 6" key="2">
    <citation type="submission" date="2018-06" db="EMBL/GenBank/DDBJ databases">
        <authorList>
            <consortium name="Pathogen Informatics"/>
            <person name="Doyle S."/>
        </authorList>
    </citation>
    <scope>NUCLEOTIDE SEQUENCE [LARGE SCALE GENOMIC DNA]</scope>
    <source>
        <strain evidence="4 6">NCTC11938</strain>
    </source>
</reference>
<proteinExistence type="predicted"/>
<sequence length="282" mass="30914">MLIPKRQLIFYLFTSMLIYPASSIAAIFSYITESKPVGNEGTGADYTFIIQRWDPEPPTALNPCYKKKPCYITINHRHQPNQSGGSATRTILSDGHKYRRMEDLRIAVMKELGGFPYGPGVAIHRYVDTSTIQECVGIFYQPNAYGFAEDGYLLPGSICAIAPPPVGHCDVLAHSVELDYGNVGENELDNAVRSQTVNVTCNRDVSLQVVATGMNNRQVPLRNDNSLYADLYINDKSGEEGEAIFVAKGKMVSIQVSSKLRTNGHVAPGYFSGSGALILTLP</sequence>
<dbReference type="OrthoDB" id="6454267at2"/>
<dbReference type="AlphaFoldDB" id="A0A1Z1SZP6"/>
<dbReference type="InterPro" id="IPR057009">
    <property type="entry name" value="MrpH_N"/>
</dbReference>
<dbReference type="InterPro" id="IPR036937">
    <property type="entry name" value="Adhesion_dom_fimbrial_sf"/>
</dbReference>
<accession>A0A1Z1SZP6</accession>
<dbReference type="STRING" id="584.AOUC001_14905"/>
<evidence type="ECO:0000259" key="2">
    <source>
        <dbReference type="Pfam" id="PF24223"/>
    </source>
</evidence>
<dbReference type="GO" id="GO:0007155">
    <property type="term" value="P:cell adhesion"/>
    <property type="evidence" value="ECO:0007669"/>
    <property type="project" value="InterPro"/>
</dbReference>